<dbReference type="GO" id="GO:0016020">
    <property type="term" value="C:membrane"/>
    <property type="evidence" value="ECO:0007669"/>
    <property type="project" value="InterPro"/>
</dbReference>
<keyword evidence="1" id="KW-1133">Transmembrane helix</keyword>
<dbReference type="InterPro" id="IPR050640">
    <property type="entry name" value="Bact_2-comp_sensor_kinase"/>
</dbReference>
<proteinExistence type="predicted"/>
<dbReference type="Pfam" id="PF06580">
    <property type="entry name" value="His_kinase"/>
    <property type="match status" value="1"/>
</dbReference>
<dbReference type="InterPro" id="IPR036890">
    <property type="entry name" value="HATPase_C_sf"/>
</dbReference>
<dbReference type="PANTHER" id="PTHR34220:SF7">
    <property type="entry name" value="SENSOR HISTIDINE KINASE YPDA"/>
    <property type="match status" value="1"/>
</dbReference>
<dbReference type="InterPro" id="IPR010559">
    <property type="entry name" value="Sig_transdc_His_kin_internal"/>
</dbReference>
<evidence type="ECO:0000256" key="1">
    <source>
        <dbReference type="SAM" id="Phobius"/>
    </source>
</evidence>
<feature type="domain" description="Signal transduction histidine kinase internal region" evidence="2">
    <location>
        <begin position="155"/>
        <end position="233"/>
    </location>
</feature>
<protein>
    <submittedName>
        <fullName evidence="3">Histidine kinase</fullName>
    </submittedName>
</protein>
<dbReference type="AlphaFoldDB" id="A0A3D9KW23"/>
<organism evidence="3 4">
    <name type="scientific">Marinoscillum furvescens DSM 4134</name>
    <dbReference type="NCBI Taxonomy" id="1122208"/>
    <lineage>
        <taxon>Bacteria</taxon>
        <taxon>Pseudomonadati</taxon>
        <taxon>Bacteroidota</taxon>
        <taxon>Cytophagia</taxon>
        <taxon>Cytophagales</taxon>
        <taxon>Reichenbachiellaceae</taxon>
        <taxon>Marinoscillum</taxon>
    </lineage>
</organism>
<dbReference type="Proteomes" id="UP000256779">
    <property type="component" value="Unassembled WGS sequence"/>
</dbReference>
<sequence length="339" mass="38564">MNKKSVLIRELKDTLIMALIGVVFSLIVNPITWTNVIITVCIWVALSKGNGLIVHLLNQRISWVDQPVLRLIIGMIAMLVYTVVAFGFILAIANWWVVGTNPLEMALRLSISEYIIAILITLIISMFLHGRDFYLNWKEALYREERLKSESLKSRYESLKNQVNPHFLFNSLNVLTSLVYEDQERAVEFIRKLSSVYRYVLEHKDAEIVSLEDELAFLKNYAYLQHIRFGDNFQLDVTGEASGYVAPLAIQLLVENAIKHNVVSEARPLKVEVTLSEKAVCVKNNIQEKLSKDSTGIGLSNLQARYQYLSDTPVTIENDGKLFAVTVPVLQHQTPQKTL</sequence>
<reference evidence="3 4" key="1">
    <citation type="submission" date="2018-07" db="EMBL/GenBank/DDBJ databases">
        <title>Genomic Encyclopedia of Type Strains, Phase IV (KMG-IV): sequencing the most valuable type-strain genomes for metagenomic binning, comparative biology and taxonomic classification.</title>
        <authorList>
            <person name="Goeker M."/>
        </authorList>
    </citation>
    <scope>NUCLEOTIDE SEQUENCE [LARGE SCALE GENOMIC DNA]</scope>
    <source>
        <strain evidence="3 4">DSM 4134</strain>
    </source>
</reference>
<dbReference type="RefSeq" id="WP_115870337.1">
    <property type="nucleotide sequence ID" value="NZ_QREG01000033.1"/>
</dbReference>
<comment type="caution">
    <text evidence="3">The sequence shown here is derived from an EMBL/GenBank/DDBJ whole genome shotgun (WGS) entry which is preliminary data.</text>
</comment>
<keyword evidence="1" id="KW-0812">Transmembrane</keyword>
<keyword evidence="3" id="KW-0418">Kinase</keyword>
<feature type="transmembrane region" description="Helical" evidence="1">
    <location>
        <begin position="109"/>
        <end position="128"/>
    </location>
</feature>
<evidence type="ECO:0000313" key="3">
    <source>
        <dbReference type="EMBL" id="RED92040.1"/>
    </source>
</evidence>
<keyword evidence="4" id="KW-1185">Reference proteome</keyword>
<evidence type="ECO:0000259" key="2">
    <source>
        <dbReference type="Pfam" id="PF06580"/>
    </source>
</evidence>
<name>A0A3D9KW23_MARFU</name>
<dbReference type="Gene3D" id="3.30.565.10">
    <property type="entry name" value="Histidine kinase-like ATPase, C-terminal domain"/>
    <property type="match status" value="1"/>
</dbReference>
<dbReference type="OrthoDB" id="927174at2"/>
<gene>
    <name evidence="3" type="ORF">C7460_1339</name>
</gene>
<evidence type="ECO:0000313" key="4">
    <source>
        <dbReference type="Proteomes" id="UP000256779"/>
    </source>
</evidence>
<dbReference type="EMBL" id="QREG01000033">
    <property type="protein sequence ID" value="RED92040.1"/>
    <property type="molecule type" value="Genomic_DNA"/>
</dbReference>
<dbReference type="PANTHER" id="PTHR34220">
    <property type="entry name" value="SENSOR HISTIDINE KINASE YPDA"/>
    <property type="match status" value="1"/>
</dbReference>
<accession>A0A3D9KW23</accession>
<keyword evidence="3" id="KW-0808">Transferase</keyword>
<dbReference type="GO" id="GO:0000155">
    <property type="term" value="F:phosphorelay sensor kinase activity"/>
    <property type="evidence" value="ECO:0007669"/>
    <property type="project" value="InterPro"/>
</dbReference>
<keyword evidence="1" id="KW-0472">Membrane</keyword>
<feature type="transmembrane region" description="Helical" evidence="1">
    <location>
        <begin position="69"/>
        <end position="97"/>
    </location>
</feature>